<dbReference type="Gene3D" id="1.10.10.10">
    <property type="entry name" value="Winged helix-like DNA-binding domain superfamily/Winged helix DNA-binding domain"/>
    <property type="match status" value="2"/>
</dbReference>
<evidence type="ECO:0000256" key="3">
    <source>
        <dbReference type="ARBA" id="ARBA00022829"/>
    </source>
</evidence>
<accession>A0ABV3X033</accession>
<dbReference type="RefSeq" id="WP_368805022.1">
    <property type="nucleotide sequence ID" value="NZ_JAZHFV010000011.1"/>
</dbReference>
<gene>
    <name evidence="5" type="ORF">V1479_23615</name>
</gene>
<evidence type="ECO:0000256" key="2">
    <source>
        <dbReference type="ARBA" id="ARBA00022618"/>
    </source>
</evidence>
<keyword evidence="3" id="KW-0159">Chromosome partition</keyword>
<dbReference type="PIRSF" id="PIRSF019345">
    <property type="entry name" value="ScpB"/>
    <property type="match status" value="1"/>
</dbReference>
<dbReference type="InterPro" id="IPR036388">
    <property type="entry name" value="WH-like_DNA-bd_sf"/>
</dbReference>
<evidence type="ECO:0000256" key="4">
    <source>
        <dbReference type="ARBA" id="ARBA00023306"/>
    </source>
</evidence>
<keyword evidence="6" id="KW-1185">Reference proteome</keyword>
<keyword evidence="2" id="KW-0132">Cell division</keyword>
<dbReference type="Pfam" id="PF04079">
    <property type="entry name" value="SMC_ScpB"/>
    <property type="match status" value="1"/>
</dbReference>
<sequence length="220" mass="23981">MGRPAREINAGLLDTELAALPPELRWREWMTRVEAVIFAASEPVSRELLSQIVGRECSIDLLIEDIASELTARPYEIVAVAGGWQFRTRPRQADVLKAAFGGTVAGADITEGEMLVLASIAYHQPVTRAALSDMLGREVSRDIVGHLRRLDMIASGPRSPQPGAPYTYVTTKKFLEQFGLDTLRELPDLEALEDAGLLNRGAAGVDLALTDDEESSNLPD</sequence>
<dbReference type="InterPro" id="IPR005234">
    <property type="entry name" value="ScpB_csome_segregation"/>
</dbReference>
<protein>
    <submittedName>
        <fullName evidence="5">SMC-Scp complex subunit ScpB</fullName>
    </submittedName>
</protein>
<dbReference type="InterPro" id="IPR036390">
    <property type="entry name" value="WH_DNA-bd_sf"/>
</dbReference>
<dbReference type="EMBL" id="JAZHFV010000011">
    <property type="protein sequence ID" value="MEX4010311.1"/>
    <property type="molecule type" value="Genomic_DNA"/>
</dbReference>
<dbReference type="PANTHER" id="PTHR34298">
    <property type="entry name" value="SEGREGATION AND CONDENSATION PROTEIN B"/>
    <property type="match status" value="1"/>
</dbReference>
<proteinExistence type="predicted"/>
<comment type="caution">
    <text evidence="5">The sequence shown here is derived from an EMBL/GenBank/DDBJ whole genome shotgun (WGS) entry which is preliminary data.</text>
</comment>
<keyword evidence="4" id="KW-0131">Cell cycle</keyword>
<evidence type="ECO:0000313" key="6">
    <source>
        <dbReference type="Proteomes" id="UP001559025"/>
    </source>
</evidence>
<dbReference type="Proteomes" id="UP001559025">
    <property type="component" value="Unassembled WGS sequence"/>
</dbReference>
<name>A0ABV3X033_9HYPH</name>
<keyword evidence="1" id="KW-0963">Cytoplasm</keyword>
<dbReference type="SUPFAM" id="SSF46785">
    <property type="entry name" value="Winged helix' DNA-binding domain"/>
    <property type="match status" value="2"/>
</dbReference>
<evidence type="ECO:0000313" key="5">
    <source>
        <dbReference type="EMBL" id="MEX4010311.1"/>
    </source>
</evidence>
<organism evidence="5 6">
    <name type="scientific">Neoaquamicrobium sediminum</name>
    <dbReference type="NCBI Taxonomy" id="1849104"/>
    <lineage>
        <taxon>Bacteria</taxon>
        <taxon>Pseudomonadati</taxon>
        <taxon>Pseudomonadota</taxon>
        <taxon>Alphaproteobacteria</taxon>
        <taxon>Hyphomicrobiales</taxon>
        <taxon>Phyllobacteriaceae</taxon>
        <taxon>Neoaquamicrobium</taxon>
    </lineage>
</organism>
<dbReference type="PANTHER" id="PTHR34298:SF2">
    <property type="entry name" value="SEGREGATION AND CONDENSATION PROTEIN B"/>
    <property type="match status" value="1"/>
</dbReference>
<evidence type="ECO:0000256" key="1">
    <source>
        <dbReference type="ARBA" id="ARBA00022490"/>
    </source>
</evidence>
<reference evidence="5 6" key="1">
    <citation type="submission" date="2024-01" db="EMBL/GenBank/DDBJ databases">
        <title>New evidence supports the origin of RcGTA from prophage.</title>
        <authorList>
            <person name="Xu Y."/>
            <person name="Liu B."/>
            <person name="Chen F."/>
        </authorList>
    </citation>
    <scope>NUCLEOTIDE SEQUENCE [LARGE SCALE GENOMIC DNA]</scope>
    <source>
        <strain evidence="5 6">CBW1107-2</strain>
    </source>
</reference>